<organism evidence="2 3">
    <name type="scientific">Winogradskyella psychrotolerans RS-3</name>
    <dbReference type="NCBI Taxonomy" id="641526"/>
    <lineage>
        <taxon>Bacteria</taxon>
        <taxon>Pseudomonadati</taxon>
        <taxon>Bacteroidota</taxon>
        <taxon>Flavobacteriia</taxon>
        <taxon>Flavobacteriales</taxon>
        <taxon>Flavobacteriaceae</taxon>
        <taxon>Winogradskyella</taxon>
    </lineage>
</organism>
<dbReference type="GO" id="GO:0006508">
    <property type="term" value="P:proteolysis"/>
    <property type="evidence" value="ECO:0007669"/>
    <property type="project" value="InterPro"/>
</dbReference>
<proteinExistence type="predicted"/>
<dbReference type="Pfam" id="PF04389">
    <property type="entry name" value="Peptidase_M28"/>
    <property type="match status" value="1"/>
</dbReference>
<dbReference type="EC" id="3.4.11.-" evidence="2"/>
<accession>S7VPY6</accession>
<dbReference type="SUPFAM" id="SSF50156">
    <property type="entry name" value="PDZ domain-like"/>
    <property type="match status" value="1"/>
</dbReference>
<dbReference type="Pfam" id="PF13180">
    <property type="entry name" value="PDZ_2"/>
    <property type="match status" value="1"/>
</dbReference>
<dbReference type="CDD" id="cd05663">
    <property type="entry name" value="M28_like_PA_PDZ_associated"/>
    <property type="match status" value="1"/>
</dbReference>
<gene>
    <name evidence="2" type="ORF">ADIWIN_2490</name>
</gene>
<dbReference type="Gene3D" id="2.30.42.10">
    <property type="match status" value="1"/>
</dbReference>
<feature type="domain" description="PDZ" evidence="1">
    <location>
        <begin position="348"/>
        <end position="420"/>
    </location>
</feature>
<dbReference type="SMART" id="SM00228">
    <property type="entry name" value="PDZ"/>
    <property type="match status" value="1"/>
</dbReference>
<dbReference type="GO" id="GO:0004177">
    <property type="term" value="F:aminopeptidase activity"/>
    <property type="evidence" value="ECO:0007669"/>
    <property type="project" value="UniProtKB-KW"/>
</dbReference>
<dbReference type="PROSITE" id="PS51257">
    <property type="entry name" value="PROKAR_LIPOPROTEIN"/>
    <property type="match status" value="1"/>
</dbReference>
<keyword evidence="2" id="KW-0645">Protease</keyword>
<dbReference type="InterPro" id="IPR007484">
    <property type="entry name" value="Peptidase_M28"/>
</dbReference>
<evidence type="ECO:0000313" key="3">
    <source>
        <dbReference type="Proteomes" id="UP000014962"/>
    </source>
</evidence>
<dbReference type="SUPFAM" id="SSF53187">
    <property type="entry name" value="Zn-dependent exopeptidases"/>
    <property type="match status" value="1"/>
</dbReference>
<protein>
    <submittedName>
        <fullName evidence="2">Putative aminopeptidase</fullName>
        <ecNumber evidence="2">3.4.11.-</ecNumber>
    </submittedName>
</protein>
<comment type="caution">
    <text evidence="2">The sequence shown here is derived from an EMBL/GenBank/DDBJ whole genome shotgun (WGS) entry which is preliminary data.</text>
</comment>
<keyword evidence="2" id="KW-0378">Hydrolase</keyword>
<dbReference type="eggNOG" id="COG0265">
    <property type="taxonomic scope" value="Bacteria"/>
</dbReference>
<dbReference type="Gene3D" id="3.40.630.10">
    <property type="entry name" value="Zn peptidases"/>
    <property type="match status" value="1"/>
</dbReference>
<dbReference type="PATRIC" id="fig|641526.4.peg.2471"/>
<dbReference type="InterPro" id="IPR001478">
    <property type="entry name" value="PDZ"/>
</dbReference>
<dbReference type="PANTHER" id="PTHR12147:SF26">
    <property type="entry name" value="PEPTIDASE M28 DOMAIN-CONTAINING PROTEIN"/>
    <property type="match status" value="1"/>
</dbReference>
<evidence type="ECO:0000259" key="1">
    <source>
        <dbReference type="SMART" id="SM00228"/>
    </source>
</evidence>
<dbReference type="STRING" id="641526.ADIWIN_2490"/>
<name>S7VPY6_9FLAO</name>
<keyword evidence="3" id="KW-1185">Reference proteome</keyword>
<dbReference type="InterPro" id="IPR045175">
    <property type="entry name" value="M28_fam"/>
</dbReference>
<dbReference type="AlphaFoldDB" id="S7VPY6"/>
<keyword evidence="2" id="KW-0031">Aminopeptidase</keyword>
<sequence>MAKQASQINQKIEFEMKRALILLALAGFISCKNEPKIAENNIKEDVAYLADDKLEGRQTGTQGEVLASEYLIERFKAIGVQPKGTEGYLQSFSFKPKTDPHSEVEFTTNADSTITGHNVIGFIDNNAKTTIVIGAHYDHLGYGGEGSLFRGEEKAIHNGADDNASGVAVMLNLASRLKVKNDQAEIKDTNNYLFMAFSGEEMGLLGSNYFSKNPTIDAESINYMINMDMVGRMKADSTLAVYGTGTSPMFKQTLKSNNDKFKIVENESGVGPSDHTSFYLIDIPVLHFFTGQHEDYHKPGDDSDKLNYDGMNLISDYIFDIITDLDDNGELAFRKTKNESEETPRFKVGLGVVPDYLYDGKGMRIDGTREDTPAYAAGLQKGDVVLKLGDSTITDMMSYMRALSVFDNGDEAGITVKRGEETIDTKVQF</sequence>
<evidence type="ECO:0000313" key="2">
    <source>
        <dbReference type="EMBL" id="EPR72320.1"/>
    </source>
</evidence>
<dbReference type="eggNOG" id="COG2234">
    <property type="taxonomic scope" value="Bacteria"/>
</dbReference>
<reference evidence="2 3" key="1">
    <citation type="journal article" date="2013" name="Genome Announc.">
        <title>Draft Genome Sequence of Winogradskyella psychrotolerans RS-3T, Isolated from the Marine Transect of Kongsfjorden, Ny-Alesund, Svalbard, Arctic Ocean.</title>
        <authorList>
            <person name="Kumar Pinnaka A."/>
            <person name="Ara S."/>
            <person name="Singh A."/>
            <person name="Shivaji S."/>
        </authorList>
    </citation>
    <scope>NUCLEOTIDE SEQUENCE [LARGE SCALE GENOMIC DNA]</scope>
    <source>
        <strain evidence="2 3">RS-3</strain>
    </source>
</reference>
<dbReference type="InterPro" id="IPR036034">
    <property type="entry name" value="PDZ_sf"/>
</dbReference>
<dbReference type="EMBL" id="ATMR01000124">
    <property type="protein sequence ID" value="EPR72320.1"/>
    <property type="molecule type" value="Genomic_DNA"/>
</dbReference>
<dbReference type="GO" id="GO:0008235">
    <property type="term" value="F:metalloexopeptidase activity"/>
    <property type="evidence" value="ECO:0007669"/>
    <property type="project" value="InterPro"/>
</dbReference>
<dbReference type="Proteomes" id="UP000014962">
    <property type="component" value="Unassembled WGS sequence"/>
</dbReference>
<dbReference type="PANTHER" id="PTHR12147">
    <property type="entry name" value="METALLOPEPTIDASE M28 FAMILY MEMBER"/>
    <property type="match status" value="1"/>
</dbReference>